<dbReference type="OrthoDB" id="21204at2759"/>
<evidence type="ECO:0000313" key="3">
    <source>
        <dbReference type="Proteomes" id="UP000187283"/>
    </source>
</evidence>
<dbReference type="Pfam" id="PF00498">
    <property type="entry name" value="FHA"/>
    <property type="match status" value="1"/>
</dbReference>
<dbReference type="EMBL" id="LSSN01004907">
    <property type="protein sequence ID" value="OMJ10643.1"/>
    <property type="molecule type" value="Genomic_DNA"/>
</dbReference>
<dbReference type="AlphaFoldDB" id="A0A1R1X7N6"/>
<sequence>MNSQDDSNFCFESFKQAFNENENELIQNAPDSLWAVLIFPSKDNNSFRCVKLTEKSIIDSSMQFTYFVGRKKDCDLYTEFTIIIFISVDSPTINSADEDLVFIEDMSSNGTYVDKKKIPKNQPYRLFDDNVVSMSKGRIFTYVLNLIL</sequence>
<feature type="domain" description="FHA" evidence="1">
    <location>
        <begin position="66"/>
        <end position="118"/>
    </location>
</feature>
<accession>A0A1R1X7N6</accession>
<reference evidence="2 3" key="1">
    <citation type="submission" date="2017-01" db="EMBL/GenBank/DDBJ databases">
        <authorList>
            <person name="Mah S.A."/>
            <person name="Swanson W.J."/>
            <person name="Moy G.W."/>
            <person name="Vacquier V.D."/>
        </authorList>
    </citation>
    <scope>NUCLEOTIDE SEQUENCE [LARGE SCALE GENOMIC DNA]</scope>
    <source>
        <strain evidence="2 3">GSMNP</strain>
    </source>
</reference>
<protein>
    <recommendedName>
        <fullName evidence="1">FHA domain-containing protein</fullName>
    </recommendedName>
</protein>
<proteinExistence type="predicted"/>
<dbReference type="STRING" id="133412.A0A1R1X7N6"/>
<dbReference type="Gene3D" id="2.60.200.20">
    <property type="match status" value="1"/>
</dbReference>
<evidence type="ECO:0000259" key="1">
    <source>
        <dbReference type="PROSITE" id="PS50006"/>
    </source>
</evidence>
<dbReference type="Proteomes" id="UP000187283">
    <property type="component" value="Unassembled WGS sequence"/>
</dbReference>
<comment type="caution">
    <text evidence="2">The sequence shown here is derived from an EMBL/GenBank/DDBJ whole genome shotgun (WGS) entry which is preliminary data.</text>
</comment>
<gene>
    <name evidence="2" type="ORF">AYI70_g10204</name>
</gene>
<dbReference type="InterPro" id="IPR000253">
    <property type="entry name" value="FHA_dom"/>
</dbReference>
<organism evidence="2 3">
    <name type="scientific">Smittium culicis</name>
    <dbReference type="NCBI Taxonomy" id="133412"/>
    <lineage>
        <taxon>Eukaryota</taxon>
        <taxon>Fungi</taxon>
        <taxon>Fungi incertae sedis</taxon>
        <taxon>Zoopagomycota</taxon>
        <taxon>Kickxellomycotina</taxon>
        <taxon>Harpellomycetes</taxon>
        <taxon>Harpellales</taxon>
        <taxon>Legeriomycetaceae</taxon>
        <taxon>Smittium</taxon>
    </lineage>
</organism>
<evidence type="ECO:0000313" key="2">
    <source>
        <dbReference type="EMBL" id="OMJ10643.1"/>
    </source>
</evidence>
<keyword evidence="3" id="KW-1185">Reference proteome</keyword>
<dbReference type="PROSITE" id="PS50006">
    <property type="entry name" value="FHA_DOMAIN"/>
    <property type="match status" value="1"/>
</dbReference>
<dbReference type="SUPFAM" id="SSF49879">
    <property type="entry name" value="SMAD/FHA domain"/>
    <property type="match status" value="1"/>
</dbReference>
<dbReference type="InterPro" id="IPR008984">
    <property type="entry name" value="SMAD_FHA_dom_sf"/>
</dbReference>
<name>A0A1R1X7N6_9FUNG</name>